<name>A0A426YKN0_ENSVE</name>
<comment type="caution">
    <text evidence="1">The sequence shown here is derived from an EMBL/GenBank/DDBJ whole genome shotgun (WGS) entry which is preliminary data.</text>
</comment>
<sequence>MILLTRAFAIHAEITKASSWSRYSSFPDPKVITVMSWSLLHCGSCVGFVRRGAITSKSRLVNNNMDLFLNGSLRVGRGIPGGSMVIDRKWSLVLDIPTEVSLPNEVYNLVFEVVAFLRIMYVLSVEMTISSFVTPFRPCFD</sequence>
<dbReference type="Proteomes" id="UP000287651">
    <property type="component" value="Unassembled WGS sequence"/>
</dbReference>
<organism evidence="1 2">
    <name type="scientific">Ensete ventricosum</name>
    <name type="common">Abyssinian banana</name>
    <name type="synonym">Musa ensete</name>
    <dbReference type="NCBI Taxonomy" id="4639"/>
    <lineage>
        <taxon>Eukaryota</taxon>
        <taxon>Viridiplantae</taxon>
        <taxon>Streptophyta</taxon>
        <taxon>Embryophyta</taxon>
        <taxon>Tracheophyta</taxon>
        <taxon>Spermatophyta</taxon>
        <taxon>Magnoliopsida</taxon>
        <taxon>Liliopsida</taxon>
        <taxon>Zingiberales</taxon>
        <taxon>Musaceae</taxon>
        <taxon>Ensete</taxon>
    </lineage>
</organism>
<evidence type="ECO:0000313" key="2">
    <source>
        <dbReference type="Proteomes" id="UP000287651"/>
    </source>
</evidence>
<accession>A0A426YKN0</accession>
<protein>
    <submittedName>
        <fullName evidence="1">Uncharacterized protein</fullName>
    </submittedName>
</protein>
<reference evidence="1 2" key="1">
    <citation type="journal article" date="2014" name="Agronomy (Basel)">
        <title>A Draft Genome Sequence for Ensete ventricosum, the Drought-Tolerant Tree Against Hunger.</title>
        <authorList>
            <person name="Harrison J."/>
            <person name="Moore K.A."/>
            <person name="Paszkiewicz K."/>
            <person name="Jones T."/>
            <person name="Grant M."/>
            <person name="Ambacheew D."/>
            <person name="Muzemil S."/>
            <person name="Studholme D.J."/>
        </authorList>
    </citation>
    <scope>NUCLEOTIDE SEQUENCE [LARGE SCALE GENOMIC DNA]</scope>
</reference>
<dbReference type="AlphaFoldDB" id="A0A426YKN0"/>
<dbReference type="EMBL" id="AMZH03011723">
    <property type="protein sequence ID" value="RRT52329.1"/>
    <property type="molecule type" value="Genomic_DNA"/>
</dbReference>
<gene>
    <name evidence="1" type="ORF">B296_00015878</name>
</gene>
<evidence type="ECO:0000313" key="1">
    <source>
        <dbReference type="EMBL" id="RRT52329.1"/>
    </source>
</evidence>
<proteinExistence type="predicted"/>